<feature type="transmembrane region" description="Helical" evidence="1">
    <location>
        <begin position="20"/>
        <end position="48"/>
    </location>
</feature>
<dbReference type="AlphaFoldDB" id="A0A3N4J237"/>
<evidence type="ECO:0000313" key="3">
    <source>
        <dbReference type="Proteomes" id="UP000276215"/>
    </source>
</evidence>
<reference evidence="2 3" key="1">
    <citation type="journal article" date="2018" name="Nat. Ecol. Evol.">
        <title>Pezizomycetes genomes reveal the molecular basis of ectomycorrhizal truffle lifestyle.</title>
        <authorList>
            <person name="Murat C."/>
            <person name="Payen T."/>
            <person name="Noel B."/>
            <person name="Kuo A."/>
            <person name="Morin E."/>
            <person name="Chen J."/>
            <person name="Kohler A."/>
            <person name="Krizsan K."/>
            <person name="Balestrini R."/>
            <person name="Da Silva C."/>
            <person name="Montanini B."/>
            <person name="Hainaut M."/>
            <person name="Levati E."/>
            <person name="Barry K.W."/>
            <person name="Belfiori B."/>
            <person name="Cichocki N."/>
            <person name="Clum A."/>
            <person name="Dockter R.B."/>
            <person name="Fauchery L."/>
            <person name="Guy J."/>
            <person name="Iotti M."/>
            <person name="Le Tacon F."/>
            <person name="Lindquist E.A."/>
            <person name="Lipzen A."/>
            <person name="Malagnac F."/>
            <person name="Mello A."/>
            <person name="Molinier V."/>
            <person name="Miyauchi S."/>
            <person name="Poulain J."/>
            <person name="Riccioni C."/>
            <person name="Rubini A."/>
            <person name="Sitrit Y."/>
            <person name="Splivallo R."/>
            <person name="Traeger S."/>
            <person name="Wang M."/>
            <person name="Zifcakova L."/>
            <person name="Wipf D."/>
            <person name="Zambonelli A."/>
            <person name="Paolocci F."/>
            <person name="Nowrousian M."/>
            <person name="Ottonello S."/>
            <person name="Baldrian P."/>
            <person name="Spatafora J.W."/>
            <person name="Henrissat B."/>
            <person name="Nagy L.G."/>
            <person name="Aury J.M."/>
            <person name="Wincker P."/>
            <person name="Grigoriev I.V."/>
            <person name="Bonfante P."/>
            <person name="Martin F.M."/>
        </authorList>
    </citation>
    <scope>NUCLEOTIDE SEQUENCE [LARGE SCALE GENOMIC DNA]</scope>
    <source>
        <strain evidence="2 3">120613-1</strain>
    </source>
</reference>
<protein>
    <submittedName>
        <fullName evidence="2">Uncharacterized protein</fullName>
    </submittedName>
</protein>
<name>A0A3N4J237_9PEZI</name>
<evidence type="ECO:0000256" key="1">
    <source>
        <dbReference type="SAM" id="Phobius"/>
    </source>
</evidence>
<sequence length="123" mass="14061">MAAPTVGPVVYLLAQGRYLWYWHVLSVNLMFTGEIYPLFLLRCGALLLPPARRSLDSFCSFVSLFNSITNKLHSFSPLNILSPTTHCLLCVSSSRSFSKTIQFFFLSLFHQFKHPFFNLFSSN</sequence>
<keyword evidence="3" id="KW-1185">Reference proteome</keyword>
<proteinExistence type="predicted"/>
<accession>A0A3N4J237</accession>
<dbReference type="Proteomes" id="UP000276215">
    <property type="component" value="Unassembled WGS sequence"/>
</dbReference>
<keyword evidence="1" id="KW-0472">Membrane</keyword>
<organism evidence="2 3">
    <name type="scientific">Choiromyces venosus 120613-1</name>
    <dbReference type="NCBI Taxonomy" id="1336337"/>
    <lineage>
        <taxon>Eukaryota</taxon>
        <taxon>Fungi</taxon>
        <taxon>Dikarya</taxon>
        <taxon>Ascomycota</taxon>
        <taxon>Pezizomycotina</taxon>
        <taxon>Pezizomycetes</taxon>
        <taxon>Pezizales</taxon>
        <taxon>Tuberaceae</taxon>
        <taxon>Choiromyces</taxon>
    </lineage>
</organism>
<keyword evidence="1" id="KW-0812">Transmembrane</keyword>
<gene>
    <name evidence="2" type="ORF">L873DRAFT_399503</name>
</gene>
<dbReference type="EMBL" id="ML120518">
    <property type="protein sequence ID" value="RPA90641.1"/>
    <property type="molecule type" value="Genomic_DNA"/>
</dbReference>
<keyword evidence="1" id="KW-1133">Transmembrane helix</keyword>
<evidence type="ECO:0000313" key="2">
    <source>
        <dbReference type="EMBL" id="RPA90641.1"/>
    </source>
</evidence>